<dbReference type="RefSeq" id="WP_214156475.1">
    <property type="nucleotide sequence ID" value="NZ_JAHBAY010000005.1"/>
</dbReference>
<sequence length="106" mass="11093">MPDDDVFSGDPEAVARGAQRLKYLQRVATGITARLRTAHEAVVIENTDEFGQTLTANYVPAAEASLRFMDDVGQLVSGHSGQTKDVASILDGTNTTATGVAGGRAT</sequence>
<gene>
    <name evidence="1" type="ORF">KIH74_14685</name>
</gene>
<keyword evidence="2" id="KW-1185">Reference proteome</keyword>
<protein>
    <recommendedName>
        <fullName evidence="3">PE family protein</fullName>
    </recommendedName>
</protein>
<name>A0ABS5TKS2_9ACTN</name>
<reference evidence="1 2" key="1">
    <citation type="submission" date="2021-05" db="EMBL/GenBank/DDBJ databases">
        <title>Kineosporia and Streptomyces sp. nov. two new marine actinobacteria isolated from Coral.</title>
        <authorList>
            <person name="Buangrab K."/>
            <person name="Sutthacheep M."/>
            <person name="Yeemin T."/>
            <person name="Harunari E."/>
            <person name="Igarashi Y."/>
            <person name="Kanchanasin P."/>
            <person name="Tanasupawat S."/>
            <person name="Phongsopitanun W."/>
        </authorList>
    </citation>
    <scope>NUCLEOTIDE SEQUENCE [LARGE SCALE GENOMIC DNA]</scope>
    <source>
        <strain evidence="1 2">J2-2</strain>
    </source>
</reference>
<evidence type="ECO:0000313" key="1">
    <source>
        <dbReference type="EMBL" id="MBT0770184.1"/>
    </source>
</evidence>
<dbReference type="Proteomes" id="UP001197247">
    <property type="component" value="Unassembled WGS sequence"/>
</dbReference>
<dbReference type="EMBL" id="JAHBAY010000005">
    <property type="protein sequence ID" value="MBT0770184.1"/>
    <property type="molecule type" value="Genomic_DNA"/>
</dbReference>
<proteinExistence type="predicted"/>
<evidence type="ECO:0000313" key="2">
    <source>
        <dbReference type="Proteomes" id="UP001197247"/>
    </source>
</evidence>
<accession>A0ABS5TKS2</accession>
<evidence type="ECO:0008006" key="3">
    <source>
        <dbReference type="Google" id="ProtNLM"/>
    </source>
</evidence>
<organism evidence="1 2">
    <name type="scientific">Kineosporia corallincola</name>
    <dbReference type="NCBI Taxonomy" id="2835133"/>
    <lineage>
        <taxon>Bacteria</taxon>
        <taxon>Bacillati</taxon>
        <taxon>Actinomycetota</taxon>
        <taxon>Actinomycetes</taxon>
        <taxon>Kineosporiales</taxon>
        <taxon>Kineosporiaceae</taxon>
        <taxon>Kineosporia</taxon>
    </lineage>
</organism>
<comment type="caution">
    <text evidence="1">The sequence shown here is derived from an EMBL/GenBank/DDBJ whole genome shotgun (WGS) entry which is preliminary data.</text>
</comment>